<proteinExistence type="predicted"/>
<evidence type="ECO:0000313" key="1">
    <source>
        <dbReference type="EMBL" id="CAI9919528.1"/>
    </source>
</evidence>
<comment type="caution">
    <text evidence="1">The sequence shown here is derived from an EMBL/GenBank/DDBJ whole genome shotgun (WGS) entry which is preliminary data.</text>
</comment>
<name>A0AA86TQI8_9EUKA</name>
<reference evidence="1" key="1">
    <citation type="submission" date="2023-06" db="EMBL/GenBank/DDBJ databases">
        <authorList>
            <person name="Kurt Z."/>
        </authorList>
    </citation>
    <scope>NUCLEOTIDE SEQUENCE</scope>
</reference>
<dbReference type="EMBL" id="CAXDID020000824">
    <property type="protein sequence ID" value="CAL6114749.1"/>
    <property type="molecule type" value="Genomic_DNA"/>
</dbReference>
<evidence type="ECO:0000313" key="2">
    <source>
        <dbReference type="EMBL" id="CAL6114749.1"/>
    </source>
</evidence>
<protein>
    <submittedName>
        <fullName evidence="2">Hypothetical_protein</fullName>
    </submittedName>
</protein>
<dbReference type="EMBL" id="CATOUU010000179">
    <property type="protein sequence ID" value="CAI9919528.1"/>
    <property type="molecule type" value="Genomic_DNA"/>
</dbReference>
<sequence>MQEPMKQLLCIVKLQSGFLRYNKPYISKVYKDKTKTAHNKQMMTKLVCLYQFNYKKDLEILNYERILYMRARAMRFTFEISLSLVCVVSRQILNVRILFRDQSVQTSGYPASIILFKRPRTGFEIIHLCKQLEWNLLKIHPARQPIVIESDTQKQIHQIHTTRSGPALTETASRCIIATYPR</sequence>
<dbReference type="Proteomes" id="UP001642409">
    <property type="component" value="Unassembled WGS sequence"/>
</dbReference>
<accession>A0AA86TQI8</accession>
<dbReference type="AlphaFoldDB" id="A0AA86TQI8"/>
<organism evidence="1">
    <name type="scientific">Hexamita inflata</name>
    <dbReference type="NCBI Taxonomy" id="28002"/>
    <lineage>
        <taxon>Eukaryota</taxon>
        <taxon>Metamonada</taxon>
        <taxon>Diplomonadida</taxon>
        <taxon>Hexamitidae</taxon>
        <taxon>Hexamitinae</taxon>
        <taxon>Hexamita</taxon>
    </lineage>
</organism>
<gene>
    <name evidence="1" type="ORF">HINF_LOCUS7173</name>
    <name evidence="2" type="ORF">HINF_LOCUS78252</name>
</gene>
<reference evidence="2 3" key="2">
    <citation type="submission" date="2024-07" db="EMBL/GenBank/DDBJ databases">
        <authorList>
            <person name="Akdeniz Z."/>
        </authorList>
    </citation>
    <scope>NUCLEOTIDE SEQUENCE [LARGE SCALE GENOMIC DNA]</scope>
</reference>
<evidence type="ECO:0000313" key="3">
    <source>
        <dbReference type="Proteomes" id="UP001642409"/>
    </source>
</evidence>
<keyword evidence="3" id="KW-1185">Reference proteome</keyword>